<evidence type="ECO:0000259" key="9">
    <source>
        <dbReference type="Pfam" id="PF06441"/>
    </source>
</evidence>
<dbReference type="STRING" id="2018661.A0A2A2JBA2"/>
<keyword evidence="4 6" id="KW-0058">Aromatic hydrocarbons catabolism</keyword>
<evidence type="ECO:0000256" key="3">
    <source>
        <dbReference type="ARBA" id="ARBA00010088"/>
    </source>
</evidence>
<evidence type="ECO:0000256" key="2">
    <source>
        <dbReference type="ARBA" id="ARBA00004111"/>
    </source>
</evidence>
<reference evidence="10 11" key="1">
    <citation type="journal article" date="2017" name="Curr. Biol.">
        <title>Genome architecture and evolution of a unichromosomal asexual nematode.</title>
        <authorList>
            <person name="Fradin H."/>
            <person name="Zegar C."/>
            <person name="Gutwein M."/>
            <person name="Lucas J."/>
            <person name="Kovtun M."/>
            <person name="Corcoran D."/>
            <person name="Baugh L.R."/>
            <person name="Kiontke K."/>
            <person name="Gunsalus K."/>
            <person name="Fitch D.H."/>
            <person name="Piano F."/>
        </authorList>
    </citation>
    <scope>NUCLEOTIDE SEQUENCE [LARGE SCALE GENOMIC DNA]</scope>
    <source>
        <strain evidence="10">PF1309</strain>
    </source>
</reference>
<evidence type="ECO:0000256" key="5">
    <source>
        <dbReference type="ARBA" id="ARBA00022801"/>
    </source>
</evidence>
<feature type="domain" description="Epoxide hydrolase N-terminal" evidence="9">
    <location>
        <begin position="51"/>
        <end position="160"/>
    </location>
</feature>
<keyword evidence="8" id="KW-1133">Transmembrane helix</keyword>
<dbReference type="InterPro" id="IPR029058">
    <property type="entry name" value="AB_hydrolase_fold"/>
</dbReference>
<evidence type="ECO:0000256" key="7">
    <source>
        <dbReference type="PIRSR" id="PIRSR001112-1"/>
    </source>
</evidence>
<feature type="transmembrane region" description="Helical" evidence="8">
    <location>
        <begin position="7"/>
        <end position="27"/>
    </location>
</feature>
<keyword evidence="5 6" id="KW-0378">Hydrolase</keyword>
<keyword evidence="11" id="KW-1185">Reference proteome</keyword>
<feature type="active site" description="Nucleophile" evidence="7">
    <location>
        <position position="229"/>
    </location>
</feature>
<dbReference type="EC" id="3.3.2.9" evidence="6"/>
<dbReference type="GO" id="GO:0033961">
    <property type="term" value="F:cis-stilbene-oxide hydrolase activity"/>
    <property type="evidence" value="ECO:0007669"/>
    <property type="project" value="UniProtKB-UniRule"/>
</dbReference>
<evidence type="ECO:0000256" key="8">
    <source>
        <dbReference type="SAM" id="Phobius"/>
    </source>
</evidence>
<comment type="similarity">
    <text evidence="3 6">Belongs to the peptidase S33 family.</text>
</comment>
<keyword evidence="6" id="KW-0256">Endoplasmic reticulum</keyword>
<feature type="active site" description="Proton donor" evidence="7">
    <location>
        <position position="379"/>
    </location>
</feature>
<protein>
    <recommendedName>
        <fullName evidence="6">Epoxide hydrolase</fullName>
        <ecNumber evidence="6">3.3.2.9</ecNumber>
    </recommendedName>
</protein>
<proteinExistence type="inferred from homology"/>
<dbReference type="AlphaFoldDB" id="A0A2A2JBA2"/>
<dbReference type="GO" id="GO:0005789">
    <property type="term" value="C:endoplasmic reticulum membrane"/>
    <property type="evidence" value="ECO:0007669"/>
    <property type="project" value="UniProtKB-SubCell"/>
</dbReference>
<dbReference type="PANTHER" id="PTHR21661">
    <property type="entry name" value="EPOXIDE HYDROLASE 1-RELATED"/>
    <property type="match status" value="1"/>
</dbReference>
<name>A0A2A2JBA2_9BILA</name>
<dbReference type="GO" id="GO:0097176">
    <property type="term" value="P:epoxide metabolic process"/>
    <property type="evidence" value="ECO:0007669"/>
    <property type="project" value="TreeGrafter"/>
</dbReference>
<feature type="active site" description="Proton acceptor" evidence="7">
    <location>
        <position position="434"/>
    </location>
</feature>
<evidence type="ECO:0000313" key="10">
    <source>
        <dbReference type="EMBL" id="PAV58915.1"/>
    </source>
</evidence>
<dbReference type="EMBL" id="LIAE01010556">
    <property type="protein sequence ID" value="PAV58915.1"/>
    <property type="molecule type" value="Genomic_DNA"/>
</dbReference>
<dbReference type="PANTHER" id="PTHR21661:SF35">
    <property type="entry name" value="EPOXIDE HYDROLASE"/>
    <property type="match status" value="1"/>
</dbReference>
<dbReference type="Gene3D" id="3.40.50.1820">
    <property type="entry name" value="alpha/beta hydrolase"/>
    <property type="match status" value="1"/>
</dbReference>
<comment type="catalytic activity">
    <reaction evidence="6">
        <text>cis-stilbene oxide + H2O = (1R,2R)-hydrobenzoin</text>
        <dbReference type="Rhea" id="RHEA:23900"/>
        <dbReference type="ChEBI" id="CHEBI:15377"/>
        <dbReference type="ChEBI" id="CHEBI:50004"/>
        <dbReference type="ChEBI" id="CHEBI:50014"/>
        <dbReference type="EC" id="3.3.2.9"/>
    </reaction>
</comment>
<dbReference type="InterPro" id="IPR000639">
    <property type="entry name" value="Epox_hydrolase-like"/>
</dbReference>
<dbReference type="PIRSF" id="PIRSF001112">
    <property type="entry name" value="Epoxide_hydrolase"/>
    <property type="match status" value="1"/>
</dbReference>
<evidence type="ECO:0000256" key="1">
    <source>
        <dbReference type="ARBA" id="ARBA00000221"/>
    </source>
</evidence>
<dbReference type="PRINTS" id="PR00412">
    <property type="entry name" value="EPOXHYDRLASE"/>
</dbReference>
<dbReference type="SUPFAM" id="SSF53474">
    <property type="entry name" value="alpha/beta-Hydrolases"/>
    <property type="match status" value="1"/>
</dbReference>
<keyword evidence="8" id="KW-0812">Transmembrane</keyword>
<evidence type="ECO:0000256" key="4">
    <source>
        <dbReference type="ARBA" id="ARBA00022797"/>
    </source>
</evidence>
<sequence>MGFKLQFFVGALLALGGYFIFSSYFSVPEKVEVDEKSWFGPGQPRKDDETIRPFKISVPDEVLNDLKNRLQSARISHEPLEDSNNFYYGFNSRYLQQIREYWLKSYSWKKHEDQLNSFSHFKTQIGGIQVHFIHQKPPSSYQKTYPLLIVHGWPGNVYEFYKIIPLLTDPKKHGISSEIAFEVVAPSIPGYGWSESPHKTGYSQIEAANTFQRLMTRLRFNKYYLQGGDWGSIITVNMARLWPEKILGLHLNMVPIMPFTTFKCAFIHFMGSIFPSLFFSSPNVGPDHNAIEIFKRITIETGYMHLQATRPDTVGTSLNDSPIGLAAYILEKFSVWTNLKENRDFPDGALTKKFTMDELLTIIMVYWVNGNIVNSQRFYREHFLDTRHMQLNSHYITIPVGHASGLNELFDRNPVELSRCQLNITHYNEYYFGHFAAFEEPKILAQDVLDFVKTLQ</sequence>
<keyword evidence="6 8" id="KW-0472">Membrane</keyword>
<evidence type="ECO:0000256" key="6">
    <source>
        <dbReference type="PIRNR" id="PIRNR001112"/>
    </source>
</evidence>
<comment type="caution">
    <text evidence="10">The sequence shown here is derived from an EMBL/GenBank/DDBJ whole genome shotgun (WGS) entry which is preliminary data.</text>
</comment>
<dbReference type="Proteomes" id="UP000218231">
    <property type="component" value="Unassembled WGS sequence"/>
</dbReference>
<accession>A0A2A2JBA2</accession>
<comment type="catalytic activity">
    <reaction evidence="1 6">
        <text>1-(4-methoxyphenyl)-N-methyl-N-[(3-methyloxetan-3-yl)methyl]methanamine + H2O = 2-{[(4-methoxybenzyl)(methyl)amino]methyl}-2-methylpropane-1,3-diol</text>
        <dbReference type="Rhea" id="RHEA:55764"/>
        <dbReference type="ChEBI" id="CHEBI:15377"/>
        <dbReference type="ChEBI" id="CHEBI:139161"/>
        <dbReference type="ChEBI" id="CHEBI:139164"/>
        <dbReference type="EC" id="3.3.2.9"/>
    </reaction>
</comment>
<dbReference type="Pfam" id="PF06441">
    <property type="entry name" value="EHN"/>
    <property type="match status" value="1"/>
</dbReference>
<dbReference type="InterPro" id="IPR010497">
    <property type="entry name" value="Epoxide_hydro_N"/>
</dbReference>
<organism evidence="10 11">
    <name type="scientific">Diploscapter pachys</name>
    <dbReference type="NCBI Taxonomy" id="2018661"/>
    <lineage>
        <taxon>Eukaryota</taxon>
        <taxon>Metazoa</taxon>
        <taxon>Ecdysozoa</taxon>
        <taxon>Nematoda</taxon>
        <taxon>Chromadorea</taxon>
        <taxon>Rhabditida</taxon>
        <taxon>Rhabditina</taxon>
        <taxon>Rhabditomorpha</taxon>
        <taxon>Rhabditoidea</taxon>
        <taxon>Rhabditidae</taxon>
        <taxon>Diploscapter</taxon>
    </lineage>
</organism>
<dbReference type="InterPro" id="IPR016292">
    <property type="entry name" value="Epoxide_hydrolase"/>
</dbReference>
<comment type="subcellular location">
    <subcellularLocation>
        <location evidence="6">Endoplasmic reticulum membrane</location>
    </subcellularLocation>
    <subcellularLocation>
        <location evidence="2">Microsome membrane</location>
        <topology evidence="2">Single-pass membrane protein</topology>
    </subcellularLocation>
</comment>
<gene>
    <name evidence="10" type="ORF">WR25_08902</name>
</gene>
<dbReference type="OrthoDB" id="7130006at2759"/>
<evidence type="ECO:0000313" key="11">
    <source>
        <dbReference type="Proteomes" id="UP000218231"/>
    </source>
</evidence>